<feature type="transmembrane region" description="Helical" evidence="2">
    <location>
        <begin position="328"/>
        <end position="348"/>
    </location>
</feature>
<gene>
    <name evidence="3" type="ORF">D7044_19435</name>
</gene>
<sequence length="742" mass="79308">MSQTPAPSAGPAGAGEVVELRVHGVSGAGAEQVLDRPHAYQVAGDSNGGFFRPRPGYPDSAGPGGVTVEAYRWSDLPSGTAVRTLSLVFLLPFMLCNVSAWMSPNPTGSHTLMKALCRLLGLTLTGLYVLSIVGAALDLVAWQCMAAPRCVRGRDWLSWLGTQPIGLRLAVLSLVPAGAIALIWWLGARPGRPFNVFRPPAAAGAGTYRLGEVGKWDSAPLGGRLRSIHVATAFATLDASLLAARLGPGASLVSLVLAVLVAAVLVACMAMVCARNLIDHPGPRPTADLATRALRTVTCGLSVLVVVVILVDPAPWPAGLGLPRYGATLAWVFVAQTLLLAGIGLVVLRSRGLHRTRQGWGAPVIAAVATGLAVAFSSELVYRVADLLNRDQPTAERLMISPPPAYKWAIFGFGLAVLGTLIMAGVVILVSGRSRYRIAARIVADDFPDAPPEAGPRLRQVQRTIARARFTEHLEPITMVYACLIGLGLATSVLGLMGRFPADIVQGYLGIPGDLVNFFLGAGSYVIAAILLGLVIGGIFAYRTAEFRRYVGVIWDLGTFWPRGSHPFAPPCYAERAVPELARRITYLVGRGNRVLLSGHSHGSVLLAAAVLQLPDGVGERVALLTYGSPLRRLYSHLFPAYVDEDVLREVGRRVGWRWINIWRDTDQIGSWIFSPHREGDPEAADDPAASVDRRQIDPRDVVAPPSDSVPPPMFGHWPGESDDRLTESVRELAGRLRTETS</sequence>
<evidence type="ECO:0000313" key="4">
    <source>
        <dbReference type="Proteomes" id="UP000275865"/>
    </source>
</evidence>
<feature type="transmembrane region" description="Helical" evidence="2">
    <location>
        <begin position="360"/>
        <end position="385"/>
    </location>
</feature>
<dbReference type="Proteomes" id="UP000275865">
    <property type="component" value="Unassembled WGS sequence"/>
</dbReference>
<name>A0A3A9Y0J7_9ACTN</name>
<evidence type="ECO:0000256" key="1">
    <source>
        <dbReference type="SAM" id="MobiDB-lite"/>
    </source>
</evidence>
<feature type="transmembrane region" description="Helical" evidence="2">
    <location>
        <begin position="250"/>
        <end position="272"/>
    </location>
</feature>
<evidence type="ECO:0000256" key="2">
    <source>
        <dbReference type="SAM" id="Phobius"/>
    </source>
</evidence>
<dbReference type="InterPro" id="IPR029058">
    <property type="entry name" value="AB_hydrolase_fold"/>
</dbReference>
<dbReference type="EMBL" id="RAZT01000009">
    <property type="protein sequence ID" value="RKN30582.1"/>
    <property type="molecule type" value="Genomic_DNA"/>
</dbReference>
<comment type="caution">
    <text evidence="3">The sequence shown here is derived from an EMBL/GenBank/DDBJ whole genome shotgun (WGS) entry which is preliminary data.</text>
</comment>
<evidence type="ECO:0000313" key="3">
    <source>
        <dbReference type="EMBL" id="RKN30582.1"/>
    </source>
</evidence>
<keyword evidence="2" id="KW-0812">Transmembrane</keyword>
<dbReference type="RefSeq" id="WP_120689762.1">
    <property type="nucleotide sequence ID" value="NZ_RAZT01000009.1"/>
</dbReference>
<keyword evidence="2" id="KW-1133">Transmembrane helix</keyword>
<feature type="transmembrane region" description="Helical" evidence="2">
    <location>
        <begin position="81"/>
        <end position="102"/>
    </location>
</feature>
<protein>
    <recommendedName>
        <fullName evidence="5">Integral membrane protein</fullName>
    </recommendedName>
</protein>
<feature type="compositionally biased region" description="Basic and acidic residues" evidence="1">
    <location>
        <begin position="692"/>
        <end position="701"/>
    </location>
</feature>
<organism evidence="3 4">
    <name type="scientific">Micromonospora musae</name>
    <dbReference type="NCBI Taxonomy" id="1894970"/>
    <lineage>
        <taxon>Bacteria</taxon>
        <taxon>Bacillati</taxon>
        <taxon>Actinomycetota</taxon>
        <taxon>Actinomycetes</taxon>
        <taxon>Micromonosporales</taxon>
        <taxon>Micromonosporaceae</taxon>
        <taxon>Micromonospora</taxon>
    </lineage>
</organism>
<proteinExistence type="predicted"/>
<feature type="transmembrane region" description="Helical" evidence="2">
    <location>
        <begin position="293"/>
        <end position="316"/>
    </location>
</feature>
<accession>A0A3A9Y0J7</accession>
<keyword evidence="2" id="KW-0472">Membrane</keyword>
<feature type="transmembrane region" description="Helical" evidence="2">
    <location>
        <begin position="518"/>
        <end position="542"/>
    </location>
</feature>
<feature type="region of interest" description="Disordered" evidence="1">
    <location>
        <begin position="676"/>
        <end position="726"/>
    </location>
</feature>
<feature type="transmembrane region" description="Helical" evidence="2">
    <location>
        <begin position="165"/>
        <end position="187"/>
    </location>
</feature>
<evidence type="ECO:0008006" key="5">
    <source>
        <dbReference type="Google" id="ProtNLM"/>
    </source>
</evidence>
<feature type="transmembrane region" description="Helical" evidence="2">
    <location>
        <begin position="405"/>
        <end position="431"/>
    </location>
</feature>
<dbReference type="SUPFAM" id="SSF53474">
    <property type="entry name" value="alpha/beta-Hydrolases"/>
    <property type="match status" value="1"/>
</dbReference>
<feature type="transmembrane region" description="Helical" evidence="2">
    <location>
        <begin position="477"/>
        <end position="498"/>
    </location>
</feature>
<dbReference type="AlphaFoldDB" id="A0A3A9Y0J7"/>
<reference evidence="3 4" key="1">
    <citation type="submission" date="2018-09" db="EMBL/GenBank/DDBJ databases">
        <title>Micromonospora sp. nov. MS1-9, isolated from a root of Musa sp.</title>
        <authorList>
            <person name="Kuncharoen N."/>
            <person name="Kudo T."/>
            <person name="Ohkuma M."/>
            <person name="Yuki M."/>
            <person name="Tanasupawat S."/>
        </authorList>
    </citation>
    <scope>NUCLEOTIDE SEQUENCE [LARGE SCALE GENOMIC DNA]</scope>
    <source>
        <strain evidence="3 4">MS1-9</strain>
    </source>
</reference>
<feature type="transmembrane region" description="Helical" evidence="2">
    <location>
        <begin position="122"/>
        <end position="144"/>
    </location>
</feature>